<dbReference type="EMBL" id="JABEQM010000001">
    <property type="protein sequence ID" value="MBB2200111.1"/>
    <property type="molecule type" value="Genomic_DNA"/>
</dbReference>
<dbReference type="RefSeq" id="WP_182953925.1">
    <property type="nucleotide sequence ID" value="NZ_JABEQM010000001.1"/>
</dbReference>
<evidence type="ECO:0000256" key="1">
    <source>
        <dbReference type="SAM" id="Phobius"/>
    </source>
</evidence>
<keyword evidence="3" id="KW-1185">Reference proteome</keyword>
<sequence length="66" mass="6920">MIRAQGTVNPDAVGWSSAGDTAMVYLGMITLVSGLFIVGGIQVARLVENRIDPEMSALNRSAGLDI</sequence>
<reference evidence="2 3" key="1">
    <citation type="submission" date="2020-04" db="EMBL/GenBank/DDBJ databases">
        <title>Description of novel Gluconacetobacter.</title>
        <authorList>
            <person name="Sombolestani A."/>
        </authorList>
    </citation>
    <scope>NUCLEOTIDE SEQUENCE [LARGE SCALE GENOMIC DNA]</scope>
    <source>
        <strain evidence="2 3">LMG 27802</strain>
    </source>
</reference>
<keyword evidence="1" id="KW-1133">Transmembrane helix</keyword>
<dbReference type="AlphaFoldDB" id="A0A7W4PMT0"/>
<gene>
    <name evidence="2" type="ORF">HLH28_00700</name>
</gene>
<name>A0A7W4PMT0_9PROT</name>
<protein>
    <submittedName>
        <fullName evidence="2">Uncharacterized protein</fullName>
    </submittedName>
</protein>
<proteinExistence type="predicted"/>
<keyword evidence="1" id="KW-0472">Membrane</keyword>
<comment type="caution">
    <text evidence="2">The sequence shown here is derived from an EMBL/GenBank/DDBJ whole genome shotgun (WGS) entry which is preliminary data.</text>
</comment>
<evidence type="ECO:0000313" key="3">
    <source>
        <dbReference type="Proteomes" id="UP000578030"/>
    </source>
</evidence>
<accession>A0A7W4PMT0</accession>
<evidence type="ECO:0000313" key="2">
    <source>
        <dbReference type="EMBL" id="MBB2200111.1"/>
    </source>
</evidence>
<keyword evidence="1" id="KW-0812">Transmembrane</keyword>
<organism evidence="2 3">
    <name type="scientific">Gluconacetobacter tumulisoli</name>
    <dbReference type="NCBI Taxonomy" id="1286189"/>
    <lineage>
        <taxon>Bacteria</taxon>
        <taxon>Pseudomonadati</taxon>
        <taxon>Pseudomonadota</taxon>
        <taxon>Alphaproteobacteria</taxon>
        <taxon>Acetobacterales</taxon>
        <taxon>Acetobacteraceae</taxon>
        <taxon>Gluconacetobacter</taxon>
    </lineage>
</organism>
<feature type="transmembrane region" description="Helical" evidence="1">
    <location>
        <begin position="22"/>
        <end position="47"/>
    </location>
</feature>
<dbReference type="Proteomes" id="UP000578030">
    <property type="component" value="Unassembled WGS sequence"/>
</dbReference>